<keyword evidence="2" id="KW-1185">Reference proteome</keyword>
<accession>A0A7Y0L1G6</accession>
<gene>
    <name evidence="1" type="ORF">HIJ39_04215</name>
</gene>
<dbReference type="Proteomes" id="UP000533476">
    <property type="component" value="Unassembled WGS sequence"/>
</dbReference>
<evidence type="ECO:0000313" key="2">
    <source>
        <dbReference type="Proteomes" id="UP000533476"/>
    </source>
</evidence>
<protein>
    <recommendedName>
        <fullName evidence="3">SHOCT domain-containing protein</fullName>
    </recommendedName>
</protein>
<proteinExistence type="predicted"/>
<name>A0A7Y0L1G6_9FIRM</name>
<comment type="caution">
    <text evidence="1">The sequence shown here is derived from an EMBL/GenBank/DDBJ whole genome shotgun (WGS) entry which is preliminary data.</text>
</comment>
<dbReference type="RefSeq" id="WP_169097031.1">
    <property type="nucleotide sequence ID" value="NZ_JABBVZ010000009.1"/>
</dbReference>
<dbReference type="AlphaFoldDB" id="A0A7Y0L1G6"/>
<reference evidence="1 2" key="1">
    <citation type="submission" date="2020-04" db="EMBL/GenBank/DDBJ databases">
        <authorList>
            <person name="Zhang R."/>
            <person name="Schippers A."/>
        </authorList>
    </citation>
    <scope>NUCLEOTIDE SEQUENCE [LARGE SCALE GENOMIC DNA]</scope>
    <source>
        <strain evidence="1 2">DSM 109850</strain>
    </source>
</reference>
<dbReference type="EMBL" id="JABBVZ010000009">
    <property type="protein sequence ID" value="NMP21561.1"/>
    <property type="molecule type" value="Genomic_DNA"/>
</dbReference>
<evidence type="ECO:0000313" key="1">
    <source>
        <dbReference type="EMBL" id="NMP21561.1"/>
    </source>
</evidence>
<evidence type="ECO:0008006" key="3">
    <source>
        <dbReference type="Google" id="ProtNLM"/>
    </source>
</evidence>
<organism evidence="1 2">
    <name type="scientific">Sulfobacillus harzensis</name>
    <dbReference type="NCBI Taxonomy" id="2729629"/>
    <lineage>
        <taxon>Bacteria</taxon>
        <taxon>Bacillati</taxon>
        <taxon>Bacillota</taxon>
        <taxon>Clostridia</taxon>
        <taxon>Eubacteriales</taxon>
        <taxon>Clostridiales Family XVII. Incertae Sedis</taxon>
        <taxon>Sulfobacillus</taxon>
    </lineage>
</organism>
<sequence>MMGSSMAWAMWGSALVWFALSLGLIAGIWGWWTQWRGAIRHDDPQAILSIRLRRGEISVREYEHLRALLREREESLRG</sequence>